<feature type="transmembrane region" description="Helical" evidence="1">
    <location>
        <begin position="177"/>
        <end position="196"/>
    </location>
</feature>
<keyword evidence="1" id="KW-1133">Transmembrane helix</keyword>
<comment type="caution">
    <text evidence="2">The sequence shown here is derived from an EMBL/GenBank/DDBJ whole genome shotgun (WGS) entry which is preliminary data.</text>
</comment>
<protein>
    <submittedName>
        <fullName evidence="2">DUF389 domain-containing protein</fullName>
    </submittedName>
</protein>
<evidence type="ECO:0000256" key="1">
    <source>
        <dbReference type="SAM" id="Phobius"/>
    </source>
</evidence>
<dbReference type="AlphaFoldDB" id="A0A4Z0QHG3"/>
<organism evidence="2 3">
    <name type="scientific">Hymenobacter metallicola</name>
    <dbReference type="NCBI Taxonomy" id="2563114"/>
    <lineage>
        <taxon>Bacteria</taxon>
        <taxon>Pseudomonadati</taxon>
        <taxon>Bacteroidota</taxon>
        <taxon>Cytophagia</taxon>
        <taxon>Cytophagales</taxon>
        <taxon>Hymenobacteraceae</taxon>
        <taxon>Hymenobacter</taxon>
    </lineage>
</organism>
<dbReference type="PANTHER" id="PTHR20992">
    <property type="entry name" value="AT15442P-RELATED"/>
    <property type="match status" value="1"/>
</dbReference>
<accession>A0A4Z0QHG3</accession>
<proteinExistence type="predicted"/>
<feature type="transmembrane region" description="Helical" evidence="1">
    <location>
        <begin position="116"/>
        <end position="133"/>
    </location>
</feature>
<evidence type="ECO:0000313" key="2">
    <source>
        <dbReference type="EMBL" id="TGE28451.1"/>
    </source>
</evidence>
<feature type="transmembrane region" description="Helical" evidence="1">
    <location>
        <begin position="247"/>
        <end position="268"/>
    </location>
</feature>
<feature type="transmembrane region" description="Helical" evidence="1">
    <location>
        <begin position="139"/>
        <end position="156"/>
    </location>
</feature>
<gene>
    <name evidence="2" type="ORF">E5K02_03005</name>
</gene>
<sequence length="309" mass="32866">MHRTLEITVPAAVTDSLCQELTALQEVIGLSVQPGASRKPIGDVLVVHVLNRGADEVLRRARAAVASENDLSVVTSEAASFIAPAEHKTIVDDKDEAIWEEVESGLRHQGAITTNYLLLMALGGLICAVGLVSDPVPQAIAFVASAIIAPGFDPMTKVPVGLALRRWIVVWRGLQSALAGYAVLIGTAALTMYVLVATGETTEAKLATNPEVLHLLHPKWMELLVAGAGALAGVVMLAAYRRSFQAGPLIAMAFIPAAALIGAGLAVGRFDLALEGLQRFGADWGFIVGLGVPFFWMKQQFLHRRRPIV</sequence>
<feature type="transmembrane region" description="Helical" evidence="1">
    <location>
        <begin position="220"/>
        <end position="240"/>
    </location>
</feature>
<keyword evidence="3" id="KW-1185">Reference proteome</keyword>
<dbReference type="OrthoDB" id="7551956at2"/>
<name>A0A4Z0QHG3_9BACT</name>
<keyword evidence="1" id="KW-0472">Membrane</keyword>
<dbReference type="RefSeq" id="WP_135391932.1">
    <property type="nucleotide sequence ID" value="NZ_SRMB01000001.1"/>
</dbReference>
<reference evidence="2 3" key="1">
    <citation type="submission" date="2019-04" db="EMBL/GenBank/DDBJ databases">
        <authorList>
            <person name="Feng G."/>
            <person name="Zhang J."/>
            <person name="Zhu H."/>
        </authorList>
    </citation>
    <scope>NUCLEOTIDE SEQUENCE [LARGE SCALE GENOMIC DNA]</scope>
    <source>
        <strain evidence="2 3">9PBR-1</strain>
    </source>
</reference>
<evidence type="ECO:0000313" key="3">
    <source>
        <dbReference type="Proteomes" id="UP000298471"/>
    </source>
</evidence>
<dbReference type="PANTHER" id="PTHR20992:SF9">
    <property type="entry name" value="AT15442P-RELATED"/>
    <property type="match status" value="1"/>
</dbReference>
<dbReference type="EMBL" id="SRMB01000001">
    <property type="protein sequence ID" value="TGE28451.1"/>
    <property type="molecule type" value="Genomic_DNA"/>
</dbReference>
<dbReference type="Proteomes" id="UP000298471">
    <property type="component" value="Unassembled WGS sequence"/>
</dbReference>
<dbReference type="Pfam" id="PF04087">
    <property type="entry name" value="DUF389"/>
    <property type="match status" value="1"/>
</dbReference>
<feature type="transmembrane region" description="Helical" evidence="1">
    <location>
        <begin position="280"/>
        <end position="297"/>
    </location>
</feature>
<dbReference type="InterPro" id="IPR005240">
    <property type="entry name" value="DUF389"/>
</dbReference>
<keyword evidence="1" id="KW-0812">Transmembrane</keyword>